<sequence length="66" mass="7579">MPQCLRCKHVCLGQPLTCLAFPEGIPDEILLNKFDHHKPYPNDKGIRFELAPEYQKLLKSDSKDTP</sequence>
<gene>
    <name evidence="1" type="ORF">ENV38_03245</name>
</gene>
<name>A0A7V3NV74_UNCW3</name>
<proteinExistence type="predicted"/>
<protein>
    <submittedName>
        <fullName evidence="1">Uncharacterized protein</fullName>
    </submittedName>
</protein>
<comment type="caution">
    <text evidence="1">The sequence shown here is derived from an EMBL/GenBank/DDBJ whole genome shotgun (WGS) entry which is preliminary data.</text>
</comment>
<dbReference type="AlphaFoldDB" id="A0A7V3NV74"/>
<organism evidence="1">
    <name type="scientific">candidate division WOR-3 bacterium</name>
    <dbReference type="NCBI Taxonomy" id="2052148"/>
    <lineage>
        <taxon>Bacteria</taxon>
        <taxon>Bacteria division WOR-3</taxon>
    </lineage>
</organism>
<accession>A0A7V3NV74</accession>
<reference evidence="1" key="1">
    <citation type="journal article" date="2020" name="mSystems">
        <title>Genome- and Community-Level Interaction Insights into Carbon Utilization and Element Cycling Functions of Hydrothermarchaeota in Hydrothermal Sediment.</title>
        <authorList>
            <person name="Zhou Z."/>
            <person name="Liu Y."/>
            <person name="Xu W."/>
            <person name="Pan J."/>
            <person name="Luo Z.H."/>
            <person name="Li M."/>
        </authorList>
    </citation>
    <scope>NUCLEOTIDE SEQUENCE [LARGE SCALE GENOMIC DNA]</scope>
    <source>
        <strain evidence="1">SpSt-754</strain>
    </source>
</reference>
<evidence type="ECO:0000313" key="1">
    <source>
        <dbReference type="EMBL" id="HGB35906.1"/>
    </source>
</evidence>
<dbReference type="EMBL" id="DTGD01000122">
    <property type="protein sequence ID" value="HGB35906.1"/>
    <property type="molecule type" value="Genomic_DNA"/>
</dbReference>